<evidence type="ECO:0000313" key="1">
    <source>
        <dbReference type="EMBL" id="KZP05375.1"/>
    </source>
</evidence>
<accession>A0A167VU64</accession>
<dbReference type="EMBL" id="KV417843">
    <property type="protein sequence ID" value="KZP05375.1"/>
    <property type="molecule type" value="Genomic_DNA"/>
</dbReference>
<sequence>MRNHAASLSRNIIPVTWKLRCPNLFQRMWHVPTGGFSSKLYSFIFCSSCSSSSAHSSHRRSKYDLASKPWYHPPAHAWISPRVGPSNTRQKEPFSMPKACVRLLYMKRSKHRTDSLAQSPPLDHIQLWIILKIEHGGGIIYRWWWGFYSG</sequence>
<reference evidence="1" key="1">
    <citation type="journal article" date="2016" name="Mol. Biol. Evol.">
        <title>Comparative Genomics of Early-Diverging Mushroom-Forming Fungi Provides Insights into the Origins of Lignocellulose Decay Capabilities.</title>
        <authorList>
            <person name="Nagy L.G."/>
            <person name="Riley R."/>
            <person name="Tritt A."/>
            <person name="Adam C."/>
            <person name="Daum C."/>
            <person name="Floudas D."/>
            <person name="Sun H."/>
            <person name="Yadav J.S."/>
            <person name="Pangilinan J."/>
            <person name="Larsson K.H."/>
            <person name="Matsuura K."/>
            <person name="Barry K."/>
            <person name="Labutti K."/>
            <person name="Kuo R."/>
            <person name="Ohm R.A."/>
            <person name="Bhattacharya S.S."/>
            <person name="Shirouzu T."/>
            <person name="Yoshinaga Y."/>
            <person name="Martin F.M."/>
            <person name="Grigoriev I.V."/>
            <person name="Hibbett D.S."/>
        </authorList>
    </citation>
    <scope>NUCLEOTIDE SEQUENCE [LARGE SCALE GENOMIC DNA]</scope>
    <source>
        <strain evidence="1">CBS 109695</strain>
    </source>
</reference>
<dbReference type="AlphaFoldDB" id="A0A167VU64"/>
<name>A0A167VU64_9AGAM</name>
<proteinExistence type="predicted"/>
<gene>
    <name evidence="1" type="ORF">FIBSPDRAFT_354519</name>
</gene>
<protein>
    <submittedName>
        <fullName evidence="1">Uncharacterized protein</fullName>
    </submittedName>
</protein>
<organism evidence="1">
    <name type="scientific">Athelia psychrophila</name>
    <dbReference type="NCBI Taxonomy" id="1759441"/>
    <lineage>
        <taxon>Eukaryota</taxon>
        <taxon>Fungi</taxon>
        <taxon>Dikarya</taxon>
        <taxon>Basidiomycota</taxon>
        <taxon>Agaricomycotina</taxon>
        <taxon>Agaricomycetes</taxon>
        <taxon>Agaricomycetidae</taxon>
        <taxon>Atheliales</taxon>
        <taxon>Atheliaceae</taxon>
        <taxon>Athelia</taxon>
    </lineage>
</organism>